<dbReference type="InterPro" id="IPR036890">
    <property type="entry name" value="HATPase_C_sf"/>
</dbReference>
<evidence type="ECO:0000259" key="11">
    <source>
        <dbReference type="PROSITE" id="PS50113"/>
    </source>
</evidence>
<evidence type="ECO:0000256" key="2">
    <source>
        <dbReference type="ARBA" id="ARBA00012438"/>
    </source>
</evidence>
<dbReference type="Gene3D" id="3.30.565.10">
    <property type="entry name" value="Histidine kinase-like ATPase, C-terminal domain"/>
    <property type="match status" value="1"/>
</dbReference>
<dbReference type="PRINTS" id="PR00344">
    <property type="entry name" value="BCTRLSENSOR"/>
</dbReference>
<evidence type="ECO:0000256" key="1">
    <source>
        <dbReference type="ARBA" id="ARBA00000085"/>
    </source>
</evidence>
<dbReference type="SUPFAM" id="SSF55874">
    <property type="entry name" value="ATPase domain of HSP90 chaperone/DNA topoisomerase II/histidine kinase"/>
    <property type="match status" value="1"/>
</dbReference>
<comment type="catalytic activity">
    <reaction evidence="1">
        <text>ATP + protein L-histidine = ADP + protein N-phospho-L-histidine.</text>
        <dbReference type="EC" id="2.7.13.3"/>
    </reaction>
</comment>
<evidence type="ECO:0000313" key="13">
    <source>
        <dbReference type="Proteomes" id="UP000241167"/>
    </source>
</evidence>
<dbReference type="Gene3D" id="1.10.287.130">
    <property type="match status" value="1"/>
</dbReference>
<dbReference type="GO" id="GO:0000155">
    <property type="term" value="F:phosphorelay sensor kinase activity"/>
    <property type="evidence" value="ECO:0007669"/>
    <property type="project" value="InterPro"/>
</dbReference>
<evidence type="ECO:0000256" key="5">
    <source>
        <dbReference type="ARBA" id="ARBA00022741"/>
    </source>
</evidence>
<keyword evidence="5" id="KW-0547">Nucleotide-binding</keyword>
<keyword evidence="9" id="KW-1133">Transmembrane helix</keyword>
<feature type="transmembrane region" description="Helical" evidence="9">
    <location>
        <begin position="91"/>
        <end position="110"/>
    </location>
</feature>
<dbReference type="Pfam" id="PF00512">
    <property type="entry name" value="HisKA"/>
    <property type="match status" value="1"/>
</dbReference>
<keyword evidence="9" id="KW-0812">Transmembrane</keyword>
<dbReference type="PROSITE" id="PS50109">
    <property type="entry name" value="HIS_KIN"/>
    <property type="match status" value="1"/>
</dbReference>
<dbReference type="InterPro" id="IPR003594">
    <property type="entry name" value="HATPase_dom"/>
</dbReference>
<dbReference type="EC" id="2.7.13.3" evidence="2"/>
<organism evidence="12 13">
    <name type="scientific">Allosphingosinicella deserti</name>
    <dbReference type="NCBI Taxonomy" id="2116704"/>
    <lineage>
        <taxon>Bacteria</taxon>
        <taxon>Pseudomonadati</taxon>
        <taxon>Pseudomonadota</taxon>
        <taxon>Alphaproteobacteria</taxon>
        <taxon>Sphingomonadales</taxon>
        <taxon>Sphingomonadaceae</taxon>
        <taxon>Allosphingosinicella</taxon>
    </lineage>
</organism>
<sequence length="510" mass="56582">MHSESLVVWRLIARASGCLRHRHSECALVAARRGGFFMIDRGWAQFIAKRGERVWIVVTGALLTILSIRYDGFEALTTFSAAHEQWELDELLVIVFFAGLCATALLVLRARDLRRESAARTAIETAERLRVENDRDRLHNLFEQSPSFMAISRGPEHRFEFVNSAYEALVQRSRDRLIGREVAELFPSVLRIGIIPIMDEVYRTGVPYSARRVRVNLSEHYEDPRFERVVNWVAHPYRDAEGRIIGVFSEGTDITDQVDAEDKVRRLTSELIHVARVSAMGTMASTLAHELNQPLTAISNYAATAEIVCKQREAAQDDPIVGALTAIKGASLRAGDIIRRLRRMCARETARTEVVRIVDLVDDALKLGLIDFAERQPEVKVSVPPSLLALADPIQIQQVLVNLVRNSAEAMAESPTRMLRIAATRIGNMVDISVQDSGPGLSGDALARLFEPFTTTKAGGMGVGLSISRTIIEAHGGRISAHNEPEGGCTFRFSLRMPEAPAVLETSRLG</sequence>
<reference evidence="12 13" key="1">
    <citation type="submission" date="2018-03" db="EMBL/GenBank/DDBJ databases">
        <title>The draft genome of Sphingosinicella sp. GL-C-18.</title>
        <authorList>
            <person name="Liu L."/>
            <person name="Li L."/>
            <person name="Liang L."/>
            <person name="Zhang X."/>
            <person name="Wang T."/>
        </authorList>
    </citation>
    <scope>NUCLEOTIDE SEQUENCE [LARGE SCALE GENOMIC DNA]</scope>
    <source>
        <strain evidence="12 13">GL-C-18</strain>
    </source>
</reference>
<keyword evidence="7" id="KW-0067">ATP-binding</keyword>
<feature type="transmembrane region" description="Helical" evidence="9">
    <location>
        <begin position="54"/>
        <end position="71"/>
    </location>
</feature>
<dbReference type="EMBL" id="PXYI01000009">
    <property type="protein sequence ID" value="PSJ37226.1"/>
    <property type="molecule type" value="Genomic_DNA"/>
</dbReference>
<dbReference type="Proteomes" id="UP000241167">
    <property type="component" value="Unassembled WGS sequence"/>
</dbReference>
<dbReference type="InterPro" id="IPR000700">
    <property type="entry name" value="PAS-assoc_C"/>
</dbReference>
<dbReference type="SMART" id="SM00387">
    <property type="entry name" value="HATPase_c"/>
    <property type="match status" value="1"/>
</dbReference>
<gene>
    <name evidence="12" type="ORF">C7I55_22080</name>
</gene>
<dbReference type="InterPro" id="IPR004358">
    <property type="entry name" value="Sig_transdc_His_kin-like_C"/>
</dbReference>
<evidence type="ECO:0000256" key="4">
    <source>
        <dbReference type="ARBA" id="ARBA00022679"/>
    </source>
</evidence>
<dbReference type="SUPFAM" id="SSF55785">
    <property type="entry name" value="PYP-like sensor domain (PAS domain)"/>
    <property type="match status" value="1"/>
</dbReference>
<keyword evidence="13" id="KW-1185">Reference proteome</keyword>
<comment type="caution">
    <text evidence="12">The sequence shown here is derived from an EMBL/GenBank/DDBJ whole genome shotgun (WGS) entry which is preliminary data.</text>
</comment>
<dbReference type="Pfam" id="PF02518">
    <property type="entry name" value="HATPase_c"/>
    <property type="match status" value="1"/>
</dbReference>
<evidence type="ECO:0000256" key="6">
    <source>
        <dbReference type="ARBA" id="ARBA00022777"/>
    </source>
</evidence>
<feature type="domain" description="Histidine kinase" evidence="10">
    <location>
        <begin position="286"/>
        <end position="499"/>
    </location>
</feature>
<keyword evidence="4" id="KW-0808">Transferase</keyword>
<dbReference type="Gene3D" id="6.10.250.2580">
    <property type="match status" value="1"/>
</dbReference>
<dbReference type="InterPro" id="IPR036097">
    <property type="entry name" value="HisK_dim/P_sf"/>
</dbReference>
<dbReference type="Pfam" id="PF08448">
    <property type="entry name" value="PAS_4"/>
    <property type="match status" value="1"/>
</dbReference>
<name>A0A2P7QH26_9SPHN</name>
<accession>A0A2P7QH26</accession>
<evidence type="ECO:0000256" key="9">
    <source>
        <dbReference type="SAM" id="Phobius"/>
    </source>
</evidence>
<dbReference type="InterPro" id="IPR005467">
    <property type="entry name" value="His_kinase_dom"/>
</dbReference>
<dbReference type="SMART" id="SM00388">
    <property type="entry name" value="HisKA"/>
    <property type="match status" value="1"/>
</dbReference>
<proteinExistence type="predicted"/>
<keyword evidence="6" id="KW-0418">Kinase</keyword>
<dbReference type="SUPFAM" id="SSF47384">
    <property type="entry name" value="Homodimeric domain of signal transducing histidine kinase"/>
    <property type="match status" value="1"/>
</dbReference>
<dbReference type="PROSITE" id="PS50113">
    <property type="entry name" value="PAC"/>
    <property type="match status" value="1"/>
</dbReference>
<dbReference type="Gene3D" id="3.30.450.20">
    <property type="entry name" value="PAS domain"/>
    <property type="match status" value="1"/>
</dbReference>
<evidence type="ECO:0000256" key="3">
    <source>
        <dbReference type="ARBA" id="ARBA00022553"/>
    </source>
</evidence>
<evidence type="ECO:0000256" key="8">
    <source>
        <dbReference type="ARBA" id="ARBA00023012"/>
    </source>
</evidence>
<dbReference type="PANTHER" id="PTHR43065">
    <property type="entry name" value="SENSOR HISTIDINE KINASE"/>
    <property type="match status" value="1"/>
</dbReference>
<dbReference type="AlphaFoldDB" id="A0A2P7QH26"/>
<keyword evidence="3" id="KW-0597">Phosphoprotein</keyword>
<dbReference type="InterPro" id="IPR013656">
    <property type="entry name" value="PAS_4"/>
</dbReference>
<keyword evidence="8" id="KW-0902">Two-component regulatory system</keyword>
<dbReference type="GO" id="GO:0005524">
    <property type="term" value="F:ATP binding"/>
    <property type="evidence" value="ECO:0007669"/>
    <property type="project" value="UniProtKB-KW"/>
</dbReference>
<evidence type="ECO:0000313" key="12">
    <source>
        <dbReference type="EMBL" id="PSJ37226.1"/>
    </source>
</evidence>
<feature type="domain" description="PAC" evidence="11">
    <location>
        <begin position="211"/>
        <end position="266"/>
    </location>
</feature>
<dbReference type="InterPro" id="IPR035965">
    <property type="entry name" value="PAS-like_dom_sf"/>
</dbReference>
<dbReference type="InterPro" id="IPR003661">
    <property type="entry name" value="HisK_dim/P_dom"/>
</dbReference>
<evidence type="ECO:0000256" key="7">
    <source>
        <dbReference type="ARBA" id="ARBA00022840"/>
    </source>
</evidence>
<dbReference type="CDD" id="cd00082">
    <property type="entry name" value="HisKA"/>
    <property type="match status" value="1"/>
</dbReference>
<protein>
    <recommendedName>
        <fullName evidence="2">histidine kinase</fullName>
        <ecNumber evidence="2">2.7.13.3</ecNumber>
    </recommendedName>
</protein>
<dbReference type="PANTHER" id="PTHR43065:SF10">
    <property type="entry name" value="PEROXIDE STRESS-ACTIVATED HISTIDINE KINASE MAK3"/>
    <property type="match status" value="1"/>
</dbReference>
<keyword evidence="9" id="KW-0472">Membrane</keyword>
<evidence type="ECO:0000259" key="10">
    <source>
        <dbReference type="PROSITE" id="PS50109"/>
    </source>
</evidence>